<organism evidence="1 2">
    <name type="scientific">Dunaliella salina</name>
    <name type="common">Green alga</name>
    <name type="synonym">Protococcus salinus</name>
    <dbReference type="NCBI Taxonomy" id="3046"/>
    <lineage>
        <taxon>Eukaryota</taxon>
        <taxon>Viridiplantae</taxon>
        <taxon>Chlorophyta</taxon>
        <taxon>core chlorophytes</taxon>
        <taxon>Chlorophyceae</taxon>
        <taxon>CS clade</taxon>
        <taxon>Chlamydomonadales</taxon>
        <taxon>Dunaliellaceae</taxon>
        <taxon>Dunaliella</taxon>
    </lineage>
</organism>
<dbReference type="Proteomes" id="UP000815325">
    <property type="component" value="Unassembled WGS sequence"/>
</dbReference>
<comment type="caution">
    <text evidence="1">The sequence shown here is derived from an EMBL/GenBank/DDBJ whole genome shotgun (WGS) entry which is preliminary data.</text>
</comment>
<evidence type="ECO:0008006" key="3">
    <source>
        <dbReference type="Google" id="ProtNLM"/>
    </source>
</evidence>
<keyword evidence="2" id="KW-1185">Reference proteome</keyword>
<protein>
    <recommendedName>
        <fullName evidence="3">Encoded protein</fullName>
    </recommendedName>
</protein>
<evidence type="ECO:0000313" key="1">
    <source>
        <dbReference type="EMBL" id="KAF5843572.1"/>
    </source>
</evidence>
<sequence>MFLINAEWRAGELMSIFCLWPPMAYAMMGPQIMSDVKIHLDHVEAHVNKVLGWVDSLPPPPLRRSTPNLVGNTLKNIATQLARCALSGSPPPRSEPMQ</sequence>
<name>A0ABQ7H9P1_DUNSA</name>
<proteinExistence type="predicted"/>
<accession>A0ABQ7H9P1</accession>
<dbReference type="EMBL" id="MU069440">
    <property type="protein sequence ID" value="KAF5843572.1"/>
    <property type="molecule type" value="Genomic_DNA"/>
</dbReference>
<evidence type="ECO:0000313" key="2">
    <source>
        <dbReference type="Proteomes" id="UP000815325"/>
    </source>
</evidence>
<gene>
    <name evidence="1" type="ORF">DUNSADRAFT_12834</name>
</gene>
<reference evidence="1" key="1">
    <citation type="submission" date="2017-08" db="EMBL/GenBank/DDBJ databases">
        <authorList>
            <person name="Polle J.E."/>
            <person name="Barry K."/>
            <person name="Cushman J."/>
            <person name="Schmutz J."/>
            <person name="Tran D."/>
            <person name="Hathwaick L.T."/>
            <person name="Yim W.C."/>
            <person name="Jenkins J."/>
            <person name="Mckie-Krisberg Z.M."/>
            <person name="Prochnik S."/>
            <person name="Lindquist E."/>
            <person name="Dockter R.B."/>
            <person name="Adam C."/>
            <person name="Molina H."/>
            <person name="Bunkerborg J."/>
            <person name="Jin E."/>
            <person name="Buchheim M."/>
            <person name="Magnuson J."/>
        </authorList>
    </citation>
    <scope>NUCLEOTIDE SEQUENCE</scope>
    <source>
        <strain evidence="1">CCAP 19/18</strain>
    </source>
</reference>